<sequence>MLDEFLRGHEQGFRLGLCREEERDYHQGQQVVMKMVTEMALRMVANGLDSEEKDQPSWSNHLESYATRTPSTHQTEVGGIAYDEEEHPAEEQRLHDYVSGNRLGFLAGSQLSFDEGRFSSQPPVNRDSLHYLYIIWPILLRTISDEPSAGELTFFCSSQKKAFFIDYRITSRGGYPSAPPCDCRVNYGCNPPDVANAIVKSRREEDSRASPPER</sequence>
<proteinExistence type="predicted"/>
<dbReference type="Proteomes" id="UP000288168">
    <property type="component" value="Unassembled WGS sequence"/>
</dbReference>
<dbReference type="EMBL" id="NKCI01000132">
    <property type="protein sequence ID" value="RSL52683.1"/>
    <property type="molecule type" value="Genomic_DNA"/>
</dbReference>
<organism evidence="1 2">
    <name type="scientific">Fusarium duplospermum</name>
    <dbReference type="NCBI Taxonomy" id="1325734"/>
    <lineage>
        <taxon>Eukaryota</taxon>
        <taxon>Fungi</taxon>
        <taxon>Dikarya</taxon>
        <taxon>Ascomycota</taxon>
        <taxon>Pezizomycotina</taxon>
        <taxon>Sordariomycetes</taxon>
        <taxon>Hypocreomycetidae</taxon>
        <taxon>Hypocreales</taxon>
        <taxon>Nectriaceae</taxon>
        <taxon>Fusarium</taxon>
        <taxon>Fusarium solani species complex</taxon>
    </lineage>
</organism>
<keyword evidence="2" id="KW-1185">Reference proteome</keyword>
<name>A0A428PI48_9HYPO</name>
<protein>
    <submittedName>
        <fullName evidence="1">Uncharacterized protein</fullName>
    </submittedName>
</protein>
<accession>A0A428PI48</accession>
<gene>
    <name evidence="1" type="ORF">CEP54_010802</name>
</gene>
<evidence type="ECO:0000313" key="1">
    <source>
        <dbReference type="EMBL" id="RSL52683.1"/>
    </source>
</evidence>
<evidence type="ECO:0000313" key="2">
    <source>
        <dbReference type="Proteomes" id="UP000288168"/>
    </source>
</evidence>
<reference evidence="1 2" key="1">
    <citation type="submission" date="2017-06" db="EMBL/GenBank/DDBJ databases">
        <title>Comparative genomic analysis of Ambrosia Fusariam Clade fungi.</title>
        <authorList>
            <person name="Stajich J.E."/>
            <person name="Carrillo J."/>
            <person name="Kijimoto T."/>
            <person name="Eskalen A."/>
            <person name="O'Donnell K."/>
            <person name="Kasson M."/>
        </authorList>
    </citation>
    <scope>NUCLEOTIDE SEQUENCE [LARGE SCALE GENOMIC DNA]</scope>
    <source>
        <strain evidence="1 2">NRRL62584</strain>
    </source>
</reference>
<comment type="caution">
    <text evidence="1">The sequence shown here is derived from an EMBL/GenBank/DDBJ whole genome shotgun (WGS) entry which is preliminary data.</text>
</comment>
<dbReference type="AlphaFoldDB" id="A0A428PI48"/>